<keyword evidence="1" id="KW-0812">Transmembrane</keyword>
<keyword evidence="1" id="KW-0472">Membrane</keyword>
<proteinExistence type="predicted"/>
<dbReference type="EMBL" id="BOPF01000038">
    <property type="protein sequence ID" value="GIJ50665.1"/>
    <property type="molecule type" value="Genomic_DNA"/>
</dbReference>
<evidence type="ECO:0000313" key="3">
    <source>
        <dbReference type="Proteomes" id="UP000619260"/>
    </source>
</evidence>
<sequence length="199" mass="20826">MIAAFVSGVVLVGVADALNPQWNWVEEMASHFVNGTAGWLIPTALVLFGAASATVTAVVLGSPGRSATGVWLMAGWSLGLLVAAVFPADPPGQWDRPPSTAGLVHGIAGMLAFVLLPSAAVLVTRRVRVRSRALVLAAAASVVATALYLVTWVDVLDGPTLTFGGFEKVTGLTERLLLWADLIWLSTVCVVLRRPAGRM</sequence>
<keyword evidence="1" id="KW-1133">Transmembrane helix</keyword>
<name>A0A8J4DTW3_9ACTN</name>
<accession>A0A8J4DTW3</accession>
<dbReference type="Proteomes" id="UP000619260">
    <property type="component" value="Unassembled WGS sequence"/>
</dbReference>
<feature type="transmembrane region" description="Helical" evidence="1">
    <location>
        <begin position="41"/>
        <end position="61"/>
    </location>
</feature>
<dbReference type="AlphaFoldDB" id="A0A8J4DTW3"/>
<keyword evidence="3" id="KW-1185">Reference proteome</keyword>
<organism evidence="2 3">
    <name type="scientific">Virgisporangium aliadipatigenens</name>
    <dbReference type="NCBI Taxonomy" id="741659"/>
    <lineage>
        <taxon>Bacteria</taxon>
        <taxon>Bacillati</taxon>
        <taxon>Actinomycetota</taxon>
        <taxon>Actinomycetes</taxon>
        <taxon>Micromonosporales</taxon>
        <taxon>Micromonosporaceae</taxon>
        <taxon>Virgisporangium</taxon>
    </lineage>
</organism>
<gene>
    <name evidence="2" type="ORF">Val02_75510</name>
</gene>
<comment type="caution">
    <text evidence="2">The sequence shown here is derived from an EMBL/GenBank/DDBJ whole genome shotgun (WGS) entry which is preliminary data.</text>
</comment>
<reference evidence="2" key="1">
    <citation type="submission" date="2021-01" db="EMBL/GenBank/DDBJ databases">
        <title>Whole genome shotgun sequence of Virgisporangium aliadipatigenens NBRC 105644.</title>
        <authorList>
            <person name="Komaki H."/>
            <person name="Tamura T."/>
        </authorList>
    </citation>
    <scope>NUCLEOTIDE SEQUENCE</scope>
    <source>
        <strain evidence="2">NBRC 105644</strain>
    </source>
</reference>
<evidence type="ECO:0000313" key="2">
    <source>
        <dbReference type="EMBL" id="GIJ50665.1"/>
    </source>
</evidence>
<feature type="transmembrane region" description="Helical" evidence="1">
    <location>
        <begin position="68"/>
        <end position="88"/>
    </location>
</feature>
<feature type="transmembrane region" description="Helical" evidence="1">
    <location>
        <begin position="176"/>
        <end position="193"/>
    </location>
</feature>
<feature type="transmembrane region" description="Helical" evidence="1">
    <location>
        <begin position="134"/>
        <end position="156"/>
    </location>
</feature>
<dbReference type="InterPro" id="IPR009339">
    <property type="entry name" value="DUF998"/>
</dbReference>
<dbReference type="Pfam" id="PF06197">
    <property type="entry name" value="DUF998"/>
    <property type="match status" value="1"/>
</dbReference>
<protein>
    <recommendedName>
        <fullName evidence="4">DUF998 domain-containing protein</fullName>
    </recommendedName>
</protein>
<evidence type="ECO:0008006" key="4">
    <source>
        <dbReference type="Google" id="ProtNLM"/>
    </source>
</evidence>
<feature type="transmembrane region" description="Helical" evidence="1">
    <location>
        <begin position="100"/>
        <end position="122"/>
    </location>
</feature>
<evidence type="ECO:0000256" key="1">
    <source>
        <dbReference type="SAM" id="Phobius"/>
    </source>
</evidence>